<dbReference type="KEGG" id="vg:80533879"/>
<accession>A0A2P1GMT3</accession>
<dbReference type="RefSeq" id="YP_010796398.1">
    <property type="nucleotide sequence ID" value="NC_076016.1"/>
</dbReference>
<evidence type="ECO:0000313" key="2">
    <source>
        <dbReference type="Proteomes" id="UP000503019"/>
    </source>
</evidence>
<sequence length="198" mass="21969">MNPLKLFKSGKSEVSPFINERQPAENPYGPTAPVETSSIYKLEGKICLSLNKPLEDPYALREVLGLLEKNYSGIHQNKYLLLLAWNLTGCTLTRGKEVAGVWTYQTAIEGFIDIDFNGETEPCSEADRLWFESNVTGWTSGRICGEAGFRKCAGCRGESVTKVLEKTGNKLVPISQLLVDSCIKCRVGTKRLVLYKAK</sequence>
<reference evidence="1" key="1">
    <citation type="journal article" date="2018" name="Nature">
        <title>The evolutionary history of vertebrate RNA viruses.</title>
        <authorList>
            <person name="Shi M."/>
            <person name="Lin X.D."/>
            <person name="Chen X."/>
            <person name="Tian J.H."/>
            <person name="Chen L.J."/>
            <person name="Li K."/>
            <person name="Wang W."/>
            <person name="Eden J.S."/>
            <person name="Shen J.J."/>
            <person name="Liu L."/>
            <person name="Holmes E.C."/>
            <person name="Zhang Y.Z."/>
        </authorList>
    </citation>
    <scope>NUCLEOTIDE SEQUENCE [LARGE SCALE GENOMIC DNA]</scope>
    <source>
        <strain evidence="1">HKCCG762</strain>
    </source>
</reference>
<organism evidence="1">
    <name type="scientific">Hainan black-spectacled toad rhabdovirus</name>
    <dbReference type="NCBI Taxonomy" id="2847103"/>
    <lineage>
        <taxon>Viruses</taxon>
        <taxon>Riboviria</taxon>
        <taxon>Orthornavirae</taxon>
        <taxon>Negarnaviricota</taxon>
        <taxon>Haploviricotina</taxon>
        <taxon>Monjiviricetes</taxon>
        <taxon>Mononegavirales</taxon>
        <taxon>Rhabdoviridae</taxon>
        <taxon>Alpharhabdovirinae</taxon>
        <taxon>Sripuvirus</taxon>
        <taxon>Sripuvirus hainan</taxon>
    </lineage>
</organism>
<proteinExistence type="predicted"/>
<dbReference type="GeneID" id="80533879"/>
<protein>
    <submittedName>
        <fullName evidence="1">Matrix protein</fullName>
    </submittedName>
</protein>
<keyword evidence="2" id="KW-1185">Reference proteome</keyword>
<dbReference type="Proteomes" id="UP000503019">
    <property type="component" value="Segment"/>
</dbReference>
<dbReference type="EMBL" id="MG600016">
    <property type="protein sequence ID" value="AVM87301.1"/>
    <property type="molecule type" value="Viral_cRNA"/>
</dbReference>
<name>A0A2P1GMT3_9RHAB</name>
<evidence type="ECO:0000313" key="1">
    <source>
        <dbReference type="EMBL" id="AVM87301.1"/>
    </source>
</evidence>